<keyword evidence="2" id="KW-0720">Serine protease</keyword>
<sequence>MGLQMSLECKADGMPQQEILESNSALWFSNDGLNLLYLTFNDSLVGQHSMLQYGSLEEPFIYPQVKKLRYPKPGTTNPTVKARVVELRQRPFRTQELRPPEGISDL</sequence>
<keyword evidence="3" id="KW-0325">Glycoprotein</keyword>
<keyword evidence="6" id="KW-1185">Reference proteome</keyword>
<dbReference type="GO" id="GO:0005886">
    <property type="term" value="C:plasma membrane"/>
    <property type="evidence" value="ECO:0007669"/>
    <property type="project" value="TreeGrafter"/>
</dbReference>
<organism evidence="5 6">
    <name type="scientific">Allacma fusca</name>
    <dbReference type="NCBI Taxonomy" id="39272"/>
    <lineage>
        <taxon>Eukaryota</taxon>
        <taxon>Metazoa</taxon>
        <taxon>Ecdysozoa</taxon>
        <taxon>Arthropoda</taxon>
        <taxon>Hexapoda</taxon>
        <taxon>Collembola</taxon>
        <taxon>Symphypleona</taxon>
        <taxon>Sminthuridae</taxon>
        <taxon>Allacma</taxon>
    </lineage>
</organism>
<reference evidence="5" key="1">
    <citation type="submission" date="2021-06" db="EMBL/GenBank/DDBJ databases">
        <authorList>
            <person name="Hodson N. C."/>
            <person name="Mongue J. A."/>
            <person name="Jaron S. K."/>
        </authorList>
    </citation>
    <scope>NUCLEOTIDE SEQUENCE</scope>
</reference>
<evidence type="ECO:0000313" key="5">
    <source>
        <dbReference type="EMBL" id="CAG7718549.1"/>
    </source>
</evidence>
<dbReference type="AlphaFoldDB" id="A0A8J2NZ22"/>
<evidence type="ECO:0000259" key="4">
    <source>
        <dbReference type="Pfam" id="PF00930"/>
    </source>
</evidence>
<accession>A0A8J2NZ22</accession>
<dbReference type="PANTHER" id="PTHR11731:SF200">
    <property type="entry name" value="DIPEPTIDYL PEPTIDASE 10, ISOFORM B"/>
    <property type="match status" value="1"/>
</dbReference>
<protein>
    <recommendedName>
        <fullName evidence="4">Dipeptidylpeptidase IV N-terminal domain-containing protein</fullName>
    </recommendedName>
</protein>
<comment type="caution">
    <text evidence="5">The sequence shown here is derived from an EMBL/GenBank/DDBJ whole genome shotgun (WGS) entry which is preliminary data.</text>
</comment>
<dbReference type="EMBL" id="CAJVCH010054231">
    <property type="protein sequence ID" value="CAG7718549.1"/>
    <property type="molecule type" value="Genomic_DNA"/>
</dbReference>
<dbReference type="PANTHER" id="PTHR11731">
    <property type="entry name" value="PROTEASE FAMILY S9B,C DIPEPTIDYL-PEPTIDASE IV-RELATED"/>
    <property type="match status" value="1"/>
</dbReference>
<dbReference type="GO" id="GO:0004177">
    <property type="term" value="F:aminopeptidase activity"/>
    <property type="evidence" value="ECO:0007669"/>
    <property type="project" value="UniProtKB-KW"/>
</dbReference>
<dbReference type="GO" id="GO:0006508">
    <property type="term" value="P:proteolysis"/>
    <property type="evidence" value="ECO:0007669"/>
    <property type="project" value="InterPro"/>
</dbReference>
<keyword evidence="1" id="KW-0378">Hydrolase</keyword>
<proteinExistence type="predicted"/>
<evidence type="ECO:0000313" key="6">
    <source>
        <dbReference type="Proteomes" id="UP000708208"/>
    </source>
</evidence>
<feature type="domain" description="Dipeptidylpeptidase IV N-terminal" evidence="4">
    <location>
        <begin position="15"/>
        <end position="91"/>
    </location>
</feature>
<keyword evidence="1" id="KW-0031">Aminopeptidase</keyword>
<dbReference type="GO" id="GO:0008236">
    <property type="term" value="F:serine-type peptidase activity"/>
    <property type="evidence" value="ECO:0007669"/>
    <property type="project" value="UniProtKB-KW"/>
</dbReference>
<evidence type="ECO:0000256" key="2">
    <source>
        <dbReference type="ARBA" id="ARBA00022825"/>
    </source>
</evidence>
<evidence type="ECO:0000256" key="3">
    <source>
        <dbReference type="ARBA" id="ARBA00023180"/>
    </source>
</evidence>
<dbReference type="InterPro" id="IPR050278">
    <property type="entry name" value="Serine_Prot_S9B/DPPIV"/>
</dbReference>
<name>A0A8J2NZ22_9HEXA</name>
<dbReference type="Proteomes" id="UP000708208">
    <property type="component" value="Unassembled WGS sequence"/>
</dbReference>
<keyword evidence="1" id="KW-0645">Protease</keyword>
<evidence type="ECO:0000256" key="1">
    <source>
        <dbReference type="ARBA" id="ARBA00022438"/>
    </source>
</evidence>
<dbReference type="GO" id="GO:0008239">
    <property type="term" value="F:dipeptidyl-peptidase activity"/>
    <property type="evidence" value="ECO:0007669"/>
    <property type="project" value="TreeGrafter"/>
</dbReference>
<dbReference type="OrthoDB" id="16520at2759"/>
<dbReference type="InterPro" id="IPR002469">
    <property type="entry name" value="Peptidase_S9B_N"/>
</dbReference>
<dbReference type="Pfam" id="PF00930">
    <property type="entry name" value="DPPIV_N"/>
    <property type="match status" value="1"/>
</dbReference>
<gene>
    <name evidence="5" type="ORF">AFUS01_LOCUS7933</name>
</gene>